<dbReference type="GO" id="GO:0006999">
    <property type="term" value="P:nuclear pore organization"/>
    <property type="evidence" value="ECO:0007669"/>
    <property type="project" value="TreeGrafter"/>
</dbReference>
<dbReference type="InterPro" id="IPR001202">
    <property type="entry name" value="WW_dom"/>
</dbReference>
<evidence type="ECO:0000256" key="2">
    <source>
        <dbReference type="ARBA" id="ARBA00022448"/>
    </source>
</evidence>
<dbReference type="PROSITE" id="PS50020">
    <property type="entry name" value="WW_DOMAIN_2"/>
    <property type="match status" value="1"/>
</dbReference>
<dbReference type="InterPro" id="IPR024864">
    <property type="entry name" value="Nup54/Nup57/Nup44"/>
</dbReference>
<feature type="compositionally biased region" description="Polar residues" evidence="4">
    <location>
        <begin position="13"/>
        <end position="25"/>
    </location>
</feature>
<evidence type="ECO:0000313" key="6">
    <source>
        <dbReference type="EMBL" id="RHY83340.1"/>
    </source>
</evidence>
<dbReference type="CDD" id="cd00201">
    <property type="entry name" value="WW"/>
    <property type="match status" value="1"/>
</dbReference>
<keyword evidence="2" id="KW-0813">Transport</keyword>
<reference evidence="6 7" key="1">
    <citation type="submission" date="2018-08" db="EMBL/GenBank/DDBJ databases">
        <title>Aphanomyces genome sequencing and annotation.</title>
        <authorList>
            <person name="Minardi D."/>
            <person name="Oidtmann B."/>
            <person name="Van Der Giezen M."/>
            <person name="Studholme D.J."/>
        </authorList>
    </citation>
    <scope>NUCLEOTIDE SEQUENCE [LARGE SCALE GENOMIC DNA]</scope>
    <source>
        <strain evidence="6 7">FDL457</strain>
    </source>
</reference>
<dbReference type="VEuPathDB" id="FungiDB:H257_11739"/>
<dbReference type="GO" id="GO:0017056">
    <property type="term" value="F:structural constituent of nuclear pore"/>
    <property type="evidence" value="ECO:0007669"/>
    <property type="project" value="TreeGrafter"/>
</dbReference>
<name>A0A418CP16_APHAT</name>
<feature type="domain" description="WW" evidence="5">
    <location>
        <begin position="176"/>
        <end position="205"/>
    </location>
</feature>
<evidence type="ECO:0000256" key="1">
    <source>
        <dbReference type="ARBA" id="ARBA00004123"/>
    </source>
</evidence>
<dbReference type="PANTHER" id="PTHR13000:SF0">
    <property type="entry name" value="NUCLEOPORIN P54"/>
    <property type="match status" value="1"/>
</dbReference>
<dbReference type="Proteomes" id="UP000286510">
    <property type="component" value="Unassembled WGS sequence"/>
</dbReference>
<dbReference type="VEuPathDB" id="FungiDB:H257_11738"/>
<evidence type="ECO:0000313" key="7">
    <source>
        <dbReference type="Proteomes" id="UP000286510"/>
    </source>
</evidence>
<dbReference type="GO" id="GO:0044613">
    <property type="term" value="C:nuclear pore central transport channel"/>
    <property type="evidence" value="ECO:0007669"/>
    <property type="project" value="TreeGrafter"/>
</dbReference>
<dbReference type="GO" id="GO:0036228">
    <property type="term" value="P:protein localization to nuclear inner membrane"/>
    <property type="evidence" value="ECO:0007669"/>
    <property type="project" value="TreeGrafter"/>
</dbReference>
<sequence>MVRAKRTGAVAASTPSIGRPTTPNASAPAVLLPETSAAHVAKNSENTVEFLHRTMEAEGFWTPNADLAVYLRQPLLSLHSMGRDEINVIWTTMLVLIHCMTNLVDYHQYWMKLADTARAWLFRQPFFEVAYVDLIKRGCVLMGGVDPKAMLASVFSKDGSTTDVDALLEPRRCGNWVDMYLDTPPYSKYYWNQVTNETRWDHPSEYCTTQPSAAEREAQVRAQVLATAKAERVAKVLPMRITINRKPYMPPKPEVVLDVALNSLRVGDVVIDAQACESCVAKEAKTASVFCQACDFSTPAAPATSTATTTTPSFSFGNTTTTPASCGFGFASTTSTPAAPSAFSFGGSSGFGNTANKPATAFGFPSATTSTTSTTTSANAASSSMQAAAFANSPLDSLQGVRMAYTDPFQSRFKYMFYNAVDPAQKHLYTRPPHVGEKLWIQAQRDNPDPANLVPAAVVGFKELSTRIQLQQAHIKKFHGYAKVPVLLSMMAHVQSLLDNPTQFKAHMHELMTLQSMQAALPNQQRPDAQLTDEDMATVFRVLDKQREGLEHLTRILNQDLRDVQIMKKALEDDSA</sequence>
<accession>A0A418CP16</accession>
<comment type="caution">
    <text evidence="6">The sequence shown here is derived from an EMBL/GenBank/DDBJ whole genome shotgun (WGS) entry which is preliminary data.</text>
</comment>
<keyword evidence="3" id="KW-0539">Nucleus</keyword>
<dbReference type="AlphaFoldDB" id="A0A418CP16"/>
<evidence type="ECO:0000256" key="4">
    <source>
        <dbReference type="SAM" id="MobiDB-lite"/>
    </source>
</evidence>
<feature type="region of interest" description="Disordered" evidence="4">
    <location>
        <begin position="1"/>
        <end position="25"/>
    </location>
</feature>
<organism evidence="6 7">
    <name type="scientific">Aphanomyces astaci</name>
    <name type="common">Crayfish plague agent</name>
    <dbReference type="NCBI Taxonomy" id="112090"/>
    <lineage>
        <taxon>Eukaryota</taxon>
        <taxon>Sar</taxon>
        <taxon>Stramenopiles</taxon>
        <taxon>Oomycota</taxon>
        <taxon>Saprolegniomycetes</taxon>
        <taxon>Saprolegniales</taxon>
        <taxon>Verrucalvaceae</taxon>
        <taxon>Aphanomyces</taxon>
    </lineage>
</organism>
<evidence type="ECO:0000256" key="3">
    <source>
        <dbReference type="ARBA" id="ARBA00023242"/>
    </source>
</evidence>
<dbReference type="PANTHER" id="PTHR13000">
    <property type="entry name" value="NUCLEOPORIN P54"/>
    <property type="match status" value="1"/>
</dbReference>
<gene>
    <name evidence="6" type="ORF">DYB26_005391</name>
</gene>
<comment type="subcellular location">
    <subcellularLocation>
        <location evidence="1">Nucleus</location>
    </subcellularLocation>
</comment>
<evidence type="ECO:0000259" key="5">
    <source>
        <dbReference type="PROSITE" id="PS50020"/>
    </source>
</evidence>
<dbReference type="Pfam" id="PF13874">
    <property type="entry name" value="Nup54"/>
    <property type="match status" value="1"/>
</dbReference>
<dbReference type="GO" id="GO:0006607">
    <property type="term" value="P:NLS-bearing protein import into nucleus"/>
    <property type="evidence" value="ECO:0007669"/>
    <property type="project" value="TreeGrafter"/>
</dbReference>
<proteinExistence type="predicted"/>
<protein>
    <recommendedName>
        <fullName evidence="5">WW domain-containing protein</fullName>
    </recommendedName>
</protein>
<dbReference type="EMBL" id="QUTF01025580">
    <property type="protein sequence ID" value="RHY83340.1"/>
    <property type="molecule type" value="Genomic_DNA"/>
</dbReference>
<dbReference type="InterPro" id="IPR025712">
    <property type="entry name" value="Nup54_alpha-helical_dom"/>
</dbReference>